<dbReference type="EMBL" id="VCNI01000002">
    <property type="protein sequence ID" value="TMU55244.1"/>
    <property type="molecule type" value="Genomic_DNA"/>
</dbReference>
<keyword evidence="5 6" id="KW-0472">Membrane</keyword>
<dbReference type="Pfam" id="PF07947">
    <property type="entry name" value="YhhN"/>
    <property type="match status" value="1"/>
</dbReference>
<comment type="caution">
    <text evidence="7">The sequence shown here is derived from an EMBL/GenBank/DDBJ whole genome shotgun (WGS) entry which is preliminary data.</text>
</comment>
<evidence type="ECO:0000256" key="4">
    <source>
        <dbReference type="ARBA" id="ARBA00022989"/>
    </source>
</evidence>
<evidence type="ECO:0000256" key="5">
    <source>
        <dbReference type="ARBA" id="ARBA00023136"/>
    </source>
</evidence>
<dbReference type="InterPro" id="IPR012506">
    <property type="entry name" value="TMEM86B-like"/>
</dbReference>
<feature type="transmembrane region" description="Helical" evidence="6">
    <location>
        <begin position="83"/>
        <end position="102"/>
    </location>
</feature>
<evidence type="ECO:0000256" key="3">
    <source>
        <dbReference type="ARBA" id="ARBA00022692"/>
    </source>
</evidence>
<reference evidence="7 8" key="1">
    <citation type="submission" date="2019-05" db="EMBL/GenBank/DDBJ databases">
        <title>Flagellimonas sp. AsT0115, sp. nov., isolated from a marine red algae, Asparagopsis taxiformis.</title>
        <authorList>
            <person name="Kim J."/>
            <person name="Jeong S.E."/>
            <person name="Jeon C.O."/>
        </authorList>
    </citation>
    <scope>NUCLEOTIDE SEQUENCE [LARGE SCALE GENOMIC DNA]</scope>
    <source>
        <strain evidence="7 8">AsT0115</strain>
    </source>
</reference>
<evidence type="ECO:0000313" key="7">
    <source>
        <dbReference type="EMBL" id="TMU55244.1"/>
    </source>
</evidence>
<sequence>MGKLRLRSGINLLIFCSACAAMFADYMNWEMLYRILKPLTTVLVISLLFFANNSSLIKFKNIMVAALIFCLLGDILLLQDEFFVFGLGAFLIAHLLLTYGFVVLEGFQFHWISGLFFLVLGLSIFFWLKPDLGNLELPVTIYIFVISLMAWQGIGLWLKKRIIAYAFIAIAVSLFMFSDMMIAVNKFKSPFPLAGVVILSTYWMSIALIANATFLKLKGQDK</sequence>
<evidence type="ECO:0000256" key="2">
    <source>
        <dbReference type="ARBA" id="ARBA00007375"/>
    </source>
</evidence>
<feature type="transmembrane region" description="Helical" evidence="6">
    <location>
        <begin position="35"/>
        <end position="52"/>
    </location>
</feature>
<feature type="transmembrane region" description="Helical" evidence="6">
    <location>
        <begin position="191"/>
        <end position="215"/>
    </location>
</feature>
<accession>A0ABY2WK89</accession>
<proteinExistence type="inferred from homology"/>
<dbReference type="PANTHER" id="PTHR31885">
    <property type="entry name" value="GH04784P"/>
    <property type="match status" value="1"/>
</dbReference>
<keyword evidence="4 6" id="KW-1133">Transmembrane helix</keyword>
<evidence type="ECO:0000256" key="1">
    <source>
        <dbReference type="ARBA" id="ARBA00004141"/>
    </source>
</evidence>
<dbReference type="PANTHER" id="PTHR31885:SF6">
    <property type="entry name" value="GH04784P"/>
    <property type="match status" value="1"/>
</dbReference>
<comment type="subcellular location">
    <subcellularLocation>
        <location evidence="1">Membrane</location>
        <topology evidence="1">Multi-pass membrane protein</topology>
    </subcellularLocation>
</comment>
<feature type="transmembrane region" description="Helical" evidence="6">
    <location>
        <begin position="140"/>
        <end position="158"/>
    </location>
</feature>
<dbReference type="RefSeq" id="WP_138837191.1">
    <property type="nucleotide sequence ID" value="NZ_VCNI01000002.1"/>
</dbReference>
<comment type="similarity">
    <text evidence="2">Belongs to the TMEM86 family.</text>
</comment>
<feature type="transmembrane region" description="Helical" evidence="6">
    <location>
        <begin position="165"/>
        <end position="185"/>
    </location>
</feature>
<feature type="transmembrane region" description="Helical" evidence="6">
    <location>
        <begin position="12"/>
        <end position="29"/>
    </location>
</feature>
<dbReference type="Proteomes" id="UP000751614">
    <property type="component" value="Unassembled WGS sequence"/>
</dbReference>
<gene>
    <name evidence="7" type="ORF">FGG15_13760</name>
</gene>
<keyword evidence="3 6" id="KW-0812">Transmembrane</keyword>
<name>A0ABY2WK89_9FLAO</name>
<organism evidence="7 8">
    <name type="scientific">Flagellimonas algicola</name>
    <dbReference type="NCBI Taxonomy" id="2583815"/>
    <lineage>
        <taxon>Bacteria</taxon>
        <taxon>Pseudomonadati</taxon>
        <taxon>Bacteroidota</taxon>
        <taxon>Flavobacteriia</taxon>
        <taxon>Flavobacteriales</taxon>
        <taxon>Flavobacteriaceae</taxon>
        <taxon>Flagellimonas</taxon>
    </lineage>
</organism>
<protein>
    <submittedName>
        <fullName evidence="7">Lysoplasmalogenase</fullName>
    </submittedName>
</protein>
<evidence type="ECO:0000313" key="8">
    <source>
        <dbReference type="Proteomes" id="UP000751614"/>
    </source>
</evidence>
<evidence type="ECO:0000256" key="6">
    <source>
        <dbReference type="SAM" id="Phobius"/>
    </source>
</evidence>
<feature type="transmembrane region" description="Helical" evidence="6">
    <location>
        <begin position="59"/>
        <end position="77"/>
    </location>
</feature>
<feature type="transmembrane region" description="Helical" evidence="6">
    <location>
        <begin position="109"/>
        <end position="128"/>
    </location>
</feature>
<keyword evidence="8" id="KW-1185">Reference proteome</keyword>